<keyword evidence="3" id="KW-1185">Reference proteome</keyword>
<gene>
    <name evidence="2" type="ORF">PCOR1329_LOCUS17924</name>
</gene>
<dbReference type="SUPFAM" id="SSF48403">
    <property type="entry name" value="Ankyrin repeat"/>
    <property type="match status" value="1"/>
</dbReference>
<comment type="caution">
    <text evidence="2">The sequence shown here is derived from an EMBL/GenBank/DDBJ whole genome shotgun (WGS) entry which is preliminary data.</text>
</comment>
<evidence type="ECO:0008006" key="4">
    <source>
        <dbReference type="Google" id="ProtNLM"/>
    </source>
</evidence>
<dbReference type="InterPro" id="IPR036770">
    <property type="entry name" value="Ankyrin_rpt-contain_sf"/>
</dbReference>
<dbReference type="Gene3D" id="1.25.40.20">
    <property type="entry name" value="Ankyrin repeat-containing domain"/>
    <property type="match status" value="1"/>
</dbReference>
<proteinExistence type="predicted"/>
<sequence>MENRFCCATALGWRCLDCRLAVQGADGQVQRCRVTLTHRLFGKMGGRCLEALAQLKAVLERYQIESASSVVPEYLLGYLTRDPAKDAGSSTVDELRATLAAGAHPGATDAAGWSALMVAAQTGDLEAVRVLAKRDPDILKHRNRRGQSALMWCLFRRNRELEDRTPEPRGHDHRGGPGGPGAAAEHPAGGEGPGGQHHALAPRRAGGAPRGRRGGGQGPAADRRGPDEPQVGGSFPPSAVGVLEGEGGVEAFVLERTDGTLAGRLPGAEEALRAGDRGAVFGALRDHSRGLRATVAEAPGALSRARAQHAPPGAAPGVLCGALALLPRGGQWLRFGAAERAGPWQFDFRAQQGEQILEVHFDQRGRCIDATTGPIRFAGIEGVGTLGLDWDASHTGGQGLEAWLLDSLEQAWQAEWQRRQPRPPQRDLLEWSDGSSMRGLVESAKLFTLTKVAEGVPASPRTIFALHVHLMRSRICSECTRAMLGCDPRLQRLWRPYVGHILGALRELPFYQGIVYRGIAVEDLASLASGAPASVASFLDGHGGIDVGKELRWRGFTAATRDPRVAMSLISAGRRGASAAQVTRARVWAGDAVEAVMFEYERGQRRLFGQASCNERNAWEVPRGEQIVRVHWRSAGEGSGCSFETSAGTLSPWYGAQDGEVQTLAASDGCHITGLTLPGASARGAPPGLEEAPQGLPVILTVSGAGAAEANGLFELRHGAPPGPQEGQAGKPYYWARSDSSGTIIRYEAARK</sequence>
<evidence type="ECO:0000313" key="3">
    <source>
        <dbReference type="Proteomes" id="UP001189429"/>
    </source>
</evidence>
<protein>
    <recommendedName>
        <fullName evidence="4">Ankyrin repeat domain-containing protein</fullName>
    </recommendedName>
</protein>
<feature type="region of interest" description="Disordered" evidence="1">
    <location>
        <begin position="163"/>
        <end position="242"/>
    </location>
</feature>
<organism evidence="2 3">
    <name type="scientific">Prorocentrum cordatum</name>
    <dbReference type="NCBI Taxonomy" id="2364126"/>
    <lineage>
        <taxon>Eukaryota</taxon>
        <taxon>Sar</taxon>
        <taxon>Alveolata</taxon>
        <taxon>Dinophyceae</taxon>
        <taxon>Prorocentrales</taxon>
        <taxon>Prorocentraceae</taxon>
        <taxon>Prorocentrum</taxon>
    </lineage>
</organism>
<reference evidence="2" key="1">
    <citation type="submission" date="2023-10" db="EMBL/GenBank/DDBJ databases">
        <authorList>
            <person name="Chen Y."/>
            <person name="Shah S."/>
            <person name="Dougan E. K."/>
            <person name="Thang M."/>
            <person name="Chan C."/>
        </authorList>
    </citation>
    <scope>NUCLEOTIDE SEQUENCE [LARGE SCALE GENOMIC DNA]</scope>
</reference>
<evidence type="ECO:0000313" key="2">
    <source>
        <dbReference type="EMBL" id="CAK0814272.1"/>
    </source>
</evidence>
<dbReference type="Proteomes" id="UP001189429">
    <property type="component" value="Unassembled WGS sequence"/>
</dbReference>
<dbReference type="InterPro" id="IPR002110">
    <property type="entry name" value="Ankyrin_rpt"/>
</dbReference>
<dbReference type="Gene3D" id="2.100.10.30">
    <property type="entry name" value="Jacalin-like lectin domain"/>
    <property type="match status" value="1"/>
</dbReference>
<evidence type="ECO:0000256" key="1">
    <source>
        <dbReference type="SAM" id="MobiDB-lite"/>
    </source>
</evidence>
<feature type="compositionally biased region" description="Low complexity" evidence="1">
    <location>
        <begin position="196"/>
        <end position="207"/>
    </location>
</feature>
<dbReference type="InterPro" id="IPR036404">
    <property type="entry name" value="Jacalin-like_lectin_dom_sf"/>
</dbReference>
<dbReference type="SUPFAM" id="SSF51101">
    <property type="entry name" value="Mannose-binding lectins"/>
    <property type="match status" value="1"/>
</dbReference>
<accession>A0ABN9R8A0</accession>
<feature type="non-terminal residue" evidence="2">
    <location>
        <position position="752"/>
    </location>
</feature>
<dbReference type="EMBL" id="CAUYUJ010005590">
    <property type="protein sequence ID" value="CAK0814272.1"/>
    <property type="molecule type" value="Genomic_DNA"/>
</dbReference>
<name>A0ABN9R8A0_9DINO</name>
<dbReference type="Pfam" id="PF12796">
    <property type="entry name" value="Ank_2"/>
    <property type="match status" value="1"/>
</dbReference>
<feature type="compositionally biased region" description="Basic and acidic residues" evidence="1">
    <location>
        <begin position="163"/>
        <end position="175"/>
    </location>
</feature>